<evidence type="ECO:0000313" key="4">
    <source>
        <dbReference type="Proteomes" id="UP000501812"/>
    </source>
</evidence>
<keyword evidence="2" id="KW-0732">Signal</keyword>
<protein>
    <submittedName>
        <fullName evidence="3">Uncharacterized protein</fullName>
    </submittedName>
</protein>
<dbReference type="RefSeq" id="WP_169457265.1">
    <property type="nucleotide sequence ID" value="NZ_CP051774.1"/>
</dbReference>
<name>A0A858RQW2_9BACT</name>
<organism evidence="3 4">
    <name type="scientific">Luteolibacter luteus</name>
    <dbReference type="NCBI Taxonomy" id="2728835"/>
    <lineage>
        <taxon>Bacteria</taxon>
        <taxon>Pseudomonadati</taxon>
        <taxon>Verrucomicrobiota</taxon>
        <taxon>Verrucomicrobiia</taxon>
        <taxon>Verrucomicrobiales</taxon>
        <taxon>Verrucomicrobiaceae</taxon>
        <taxon>Luteolibacter</taxon>
    </lineage>
</organism>
<accession>A0A858RQW2</accession>
<feature type="signal peptide" evidence="2">
    <location>
        <begin position="1"/>
        <end position="24"/>
    </location>
</feature>
<evidence type="ECO:0000256" key="1">
    <source>
        <dbReference type="SAM" id="MobiDB-lite"/>
    </source>
</evidence>
<feature type="region of interest" description="Disordered" evidence="1">
    <location>
        <begin position="277"/>
        <end position="298"/>
    </location>
</feature>
<dbReference type="KEGG" id="luo:HHL09_24355"/>
<proteinExistence type="predicted"/>
<keyword evidence="4" id="KW-1185">Reference proteome</keyword>
<reference evidence="3 4" key="1">
    <citation type="submission" date="2020-04" db="EMBL/GenBank/DDBJ databases">
        <title>Luteolibacter sp. G-1-1-1 isolated from soil.</title>
        <authorList>
            <person name="Dahal R.H."/>
        </authorList>
    </citation>
    <scope>NUCLEOTIDE SEQUENCE [LARGE SCALE GENOMIC DNA]</scope>
    <source>
        <strain evidence="3 4">G-1-1-1</strain>
    </source>
</reference>
<evidence type="ECO:0000256" key="2">
    <source>
        <dbReference type="SAM" id="SignalP"/>
    </source>
</evidence>
<dbReference type="Proteomes" id="UP000501812">
    <property type="component" value="Chromosome"/>
</dbReference>
<dbReference type="EMBL" id="CP051774">
    <property type="protein sequence ID" value="QJE98778.1"/>
    <property type="molecule type" value="Genomic_DNA"/>
</dbReference>
<evidence type="ECO:0000313" key="3">
    <source>
        <dbReference type="EMBL" id="QJE98778.1"/>
    </source>
</evidence>
<feature type="compositionally biased region" description="Low complexity" evidence="1">
    <location>
        <begin position="277"/>
        <end position="289"/>
    </location>
</feature>
<gene>
    <name evidence="3" type="ORF">HHL09_24355</name>
</gene>
<feature type="chain" id="PRO_5032939397" evidence="2">
    <location>
        <begin position="25"/>
        <end position="298"/>
    </location>
</feature>
<dbReference type="AlphaFoldDB" id="A0A858RQW2"/>
<sequence length="298" mass="32125">MSSSTQLRLPVLSALLAASGTALASPGAEAPVTLMMTEQYTVPGTILKDEFGVPVRPTTPAYENEWARYDYQGRLIQENYEYRSNVAAWRLSNREFLGFLVSEGVISNITGWSLRVVYNEESELPFFYITRPGVAPIYVGDYFQLSPYAQASAVNARSQTRYNTAGSIISSTGSDTSTTKTELFVTFSTQETEEGEGSTMNVQGMWRHTLALRPVGGVYRYINGPGAITGISGSINDYISDGQGGLDYYESILEGSWSFLSASPVNNLAVSFPEAEPPAAAATSAVSPAKPAPAPVTE</sequence>